<dbReference type="Gene3D" id="3.90.1140.10">
    <property type="entry name" value="Cyclic phosphodiesterase"/>
    <property type="match status" value="1"/>
</dbReference>
<dbReference type="HAMAP" id="MF_01940">
    <property type="entry name" value="RNA_CPDase"/>
    <property type="match status" value="1"/>
</dbReference>
<name>A0A3A4AZS7_9ACTN</name>
<dbReference type="EMBL" id="QZEY01000003">
    <property type="protein sequence ID" value="RJL33168.1"/>
    <property type="molecule type" value="Genomic_DNA"/>
</dbReference>
<dbReference type="RefSeq" id="WP_119926128.1">
    <property type="nucleotide sequence ID" value="NZ_QZEY01000003.1"/>
</dbReference>
<dbReference type="GO" id="GO:0004113">
    <property type="term" value="F:2',3'-cyclic-nucleotide 3'-phosphodiesterase activity"/>
    <property type="evidence" value="ECO:0007669"/>
    <property type="project" value="InterPro"/>
</dbReference>
<evidence type="ECO:0000313" key="3">
    <source>
        <dbReference type="EMBL" id="RJL33168.1"/>
    </source>
</evidence>
<dbReference type="SUPFAM" id="SSF55144">
    <property type="entry name" value="LigT-like"/>
    <property type="match status" value="1"/>
</dbReference>
<feature type="short sequence motif" description="HXTX 1" evidence="2">
    <location>
        <begin position="40"/>
        <end position="43"/>
    </location>
</feature>
<keyword evidence="4" id="KW-1185">Reference proteome</keyword>
<dbReference type="PANTHER" id="PTHR35561">
    <property type="entry name" value="RNA 2',3'-CYCLIC PHOSPHODIESTERASE"/>
    <property type="match status" value="1"/>
</dbReference>
<comment type="similarity">
    <text evidence="2">Belongs to the 2H phosphoesterase superfamily. ThpR family.</text>
</comment>
<dbReference type="InterPro" id="IPR004175">
    <property type="entry name" value="RNA_CPDase"/>
</dbReference>
<dbReference type="NCBIfam" id="TIGR02258">
    <property type="entry name" value="2_5_ligase"/>
    <property type="match status" value="1"/>
</dbReference>
<dbReference type="InterPro" id="IPR009097">
    <property type="entry name" value="Cyclic_Pdiesterase"/>
</dbReference>
<feature type="active site" description="Proton donor" evidence="2">
    <location>
        <position position="40"/>
    </location>
</feature>
<evidence type="ECO:0000256" key="2">
    <source>
        <dbReference type="HAMAP-Rule" id="MF_01940"/>
    </source>
</evidence>
<dbReference type="GO" id="GO:0008664">
    <property type="term" value="F:RNA 2',3'-cyclic 3'-phosphodiesterase activity"/>
    <property type="evidence" value="ECO:0007669"/>
    <property type="project" value="UniProtKB-EC"/>
</dbReference>
<accession>A0A3A4AZS7</accession>
<dbReference type="EC" id="3.1.4.58" evidence="2"/>
<dbReference type="Pfam" id="PF13563">
    <property type="entry name" value="2_5_RNA_ligase2"/>
    <property type="match status" value="1"/>
</dbReference>
<feature type="short sequence motif" description="HXTX 2" evidence="2">
    <location>
        <begin position="128"/>
        <end position="131"/>
    </location>
</feature>
<reference evidence="3 4" key="1">
    <citation type="submission" date="2018-09" db="EMBL/GenBank/DDBJ databases">
        <title>YIM 75507 draft genome.</title>
        <authorList>
            <person name="Tang S."/>
            <person name="Feng Y."/>
        </authorList>
    </citation>
    <scope>NUCLEOTIDE SEQUENCE [LARGE SCALE GENOMIC DNA]</scope>
    <source>
        <strain evidence="3 4">YIM 75507</strain>
    </source>
</reference>
<gene>
    <name evidence="3" type="primary">thpR</name>
    <name evidence="3" type="ORF">D5H75_09985</name>
</gene>
<comment type="catalytic activity">
    <reaction evidence="2">
        <text>a 3'-end 2',3'-cyclophospho-ribonucleotide-RNA + H2O = a 3'-end 2'-phospho-ribonucleotide-RNA + H(+)</text>
        <dbReference type="Rhea" id="RHEA:11828"/>
        <dbReference type="Rhea" id="RHEA-COMP:10464"/>
        <dbReference type="Rhea" id="RHEA-COMP:17353"/>
        <dbReference type="ChEBI" id="CHEBI:15377"/>
        <dbReference type="ChEBI" id="CHEBI:15378"/>
        <dbReference type="ChEBI" id="CHEBI:83064"/>
        <dbReference type="ChEBI" id="CHEBI:173113"/>
        <dbReference type="EC" id="3.1.4.58"/>
    </reaction>
</comment>
<proteinExistence type="inferred from homology"/>
<dbReference type="Proteomes" id="UP000265768">
    <property type="component" value="Unassembled WGS sequence"/>
</dbReference>
<dbReference type="PANTHER" id="PTHR35561:SF1">
    <property type="entry name" value="RNA 2',3'-CYCLIC PHOSPHODIESTERASE"/>
    <property type="match status" value="1"/>
</dbReference>
<sequence>MRLFVALLPPADALKEVEEAVAPLREPWSSLRWVAPELWHVTLAFLGEVSEDLLPDLTTRLERAAARHARLTLSFAAAGAFPGNGAHARVVWAGVYGERRAFARLAAAIAAGARGAGVPADHRPQHPHLTLARCRRRPADVRPLIDGLSAFAGRPWTADAVHLMRSHQEPAIRYEPVASWPLRA</sequence>
<protein>
    <recommendedName>
        <fullName evidence="2">RNA 2',3'-cyclic phosphodiesterase</fullName>
        <shortName evidence="2">RNA 2',3'-CPDase</shortName>
        <ecNumber evidence="2">3.1.4.58</ecNumber>
    </recommendedName>
</protein>
<dbReference type="AlphaFoldDB" id="A0A3A4AZS7"/>
<dbReference type="OrthoDB" id="9787070at2"/>
<feature type="active site" description="Proton acceptor" evidence="2">
    <location>
        <position position="128"/>
    </location>
</feature>
<evidence type="ECO:0000256" key="1">
    <source>
        <dbReference type="ARBA" id="ARBA00022801"/>
    </source>
</evidence>
<comment type="function">
    <text evidence="2">Hydrolyzes RNA 2',3'-cyclic phosphodiester to an RNA 2'-phosphomonoester.</text>
</comment>
<organism evidence="3 4">
    <name type="scientific">Bailinhaonella thermotolerans</name>
    <dbReference type="NCBI Taxonomy" id="1070861"/>
    <lineage>
        <taxon>Bacteria</taxon>
        <taxon>Bacillati</taxon>
        <taxon>Actinomycetota</taxon>
        <taxon>Actinomycetes</taxon>
        <taxon>Streptosporangiales</taxon>
        <taxon>Streptosporangiaceae</taxon>
        <taxon>Bailinhaonella</taxon>
    </lineage>
</organism>
<keyword evidence="1 2" id="KW-0378">Hydrolase</keyword>
<evidence type="ECO:0000313" key="4">
    <source>
        <dbReference type="Proteomes" id="UP000265768"/>
    </source>
</evidence>
<comment type="caution">
    <text evidence="3">The sequence shown here is derived from an EMBL/GenBank/DDBJ whole genome shotgun (WGS) entry which is preliminary data.</text>
</comment>